<dbReference type="GO" id="GO:0019825">
    <property type="term" value="F:oxygen binding"/>
    <property type="evidence" value="ECO:0007669"/>
    <property type="project" value="InterPro"/>
</dbReference>
<comment type="cofactor">
    <cofactor evidence="15">
        <name>FAD</name>
        <dbReference type="ChEBI" id="CHEBI:57692"/>
    </cofactor>
    <text evidence="15">Binds 1 FAD per subunit.</text>
</comment>
<dbReference type="InterPro" id="IPR012292">
    <property type="entry name" value="Globin/Proto"/>
</dbReference>
<dbReference type="FunFam" id="1.10.490.10:FF:000003">
    <property type="entry name" value="Flavohemoprotein"/>
    <property type="match status" value="1"/>
</dbReference>
<dbReference type="HAMAP" id="MF_01252">
    <property type="entry name" value="Hmp"/>
    <property type="match status" value="1"/>
</dbReference>
<dbReference type="InterPro" id="IPR023950">
    <property type="entry name" value="Hmp"/>
</dbReference>
<dbReference type="Pfam" id="PF00970">
    <property type="entry name" value="FAD_binding_6"/>
    <property type="match status" value="1"/>
</dbReference>
<evidence type="ECO:0000259" key="16">
    <source>
        <dbReference type="PROSITE" id="PS01033"/>
    </source>
</evidence>
<feature type="site" description="Involved in heme-bound ligand stabilization and O-O bond activation" evidence="15">
    <location>
        <position position="36"/>
    </location>
</feature>
<feature type="site" description="Influences the redox potential of the prosthetic heme and FAD groups" evidence="15">
    <location>
        <position position="91"/>
    </location>
</feature>
<accession>A0AA41X7N4</accession>
<dbReference type="GO" id="GO:0046210">
    <property type="term" value="P:nitric oxide catabolic process"/>
    <property type="evidence" value="ECO:0007669"/>
    <property type="project" value="TreeGrafter"/>
</dbReference>
<reference evidence="18" key="1">
    <citation type="submission" date="2022-07" db="EMBL/GenBank/DDBJ databases">
        <authorList>
            <person name="Li W.-J."/>
            <person name="Deng Q.-Q."/>
        </authorList>
    </citation>
    <scope>NUCLEOTIDE SEQUENCE</scope>
    <source>
        <strain evidence="18">SYSU M60031</strain>
    </source>
</reference>
<dbReference type="Gene3D" id="1.10.490.10">
    <property type="entry name" value="Globins"/>
    <property type="match status" value="1"/>
</dbReference>
<dbReference type="InterPro" id="IPR009050">
    <property type="entry name" value="Globin-like_sf"/>
</dbReference>
<dbReference type="InterPro" id="IPR008333">
    <property type="entry name" value="Cbr1-like_FAD-bd_dom"/>
</dbReference>
<feature type="region of interest" description="Reductase" evidence="15">
    <location>
        <begin position="154"/>
        <end position="406"/>
    </location>
</feature>
<evidence type="ECO:0000256" key="6">
    <source>
        <dbReference type="ARBA" id="ARBA00022630"/>
    </source>
</evidence>
<feature type="active site" description="Charge relay system" evidence="15">
    <location>
        <position position="102"/>
    </location>
</feature>
<gene>
    <name evidence="18" type="primary">hmpA</name>
    <name evidence="15" type="synonym">hmp</name>
    <name evidence="18" type="ORF">NK662_09075</name>
</gene>
<evidence type="ECO:0000256" key="11">
    <source>
        <dbReference type="ARBA" id="ARBA00023004"/>
    </source>
</evidence>
<evidence type="ECO:0000256" key="9">
    <source>
        <dbReference type="ARBA" id="ARBA00022857"/>
    </source>
</evidence>
<dbReference type="EC" id="1.14.12.17" evidence="15"/>
<comment type="similarity">
    <text evidence="1 15">In the C-terminal section; belongs to the flavoprotein pyridine nucleotide cytochrome reductase family.</text>
</comment>
<keyword evidence="8 15" id="KW-0274">FAD</keyword>
<dbReference type="PROSITE" id="PS01033">
    <property type="entry name" value="GLOBIN"/>
    <property type="match status" value="1"/>
</dbReference>
<dbReference type="CDD" id="cd14777">
    <property type="entry name" value="Yhb1-globin-like"/>
    <property type="match status" value="1"/>
</dbReference>
<evidence type="ECO:0000256" key="4">
    <source>
        <dbReference type="ARBA" id="ARBA00022617"/>
    </source>
</evidence>
<evidence type="ECO:0000256" key="5">
    <source>
        <dbReference type="ARBA" id="ARBA00022621"/>
    </source>
</evidence>
<keyword evidence="10 15" id="KW-0560">Oxidoreductase</keyword>
<feature type="binding site" evidence="15">
    <location>
        <begin position="211"/>
        <end position="214"/>
    </location>
    <ligand>
        <name>FAD</name>
        <dbReference type="ChEBI" id="CHEBI:57692"/>
    </ligand>
</feature>
<feature type="binding site" evidence="15">
    <location>
        <begin position="399"/>
        <end position="402"/>
    </location>
    <ligand>
        <name>FAD</name>
        <dbReference type="ChEBI" id="CHEBI:57692"/>
    </ligand>
</feature>
<dbReference type="Gene3D" id="2.40.30.10">
    <property type="entry name" value="Translation factors"/>
    <property type="match status" value="1"/>
</dbReference>
<evidence type="ECO:0000256" key="3">
    <source>
        <dbReference type="ARBA" id="ARBA00022448"/>
    </source>
</evidence>
<dbReference type="InterPro" id="IPR017927">
    <property type="entry name" value="FAD-bd_FR_type"/>
</dbReference>
<keyword evidence="12 15" id="KW-0520">NAD</keyword>
<dbReference type="PANTHER" id="PTHR43396:SF3">
    <property type="entry name" value="FLAVOHEMOPROTEIN"/>
    <property type="match status" value="1"/>
</dbReference>
<dbReference type="Proteomes" id="UP001156102">
    <property type="component" value="Unassembled WGS sequence"/>
</dbReference>
<dbReference type="PANTHER" id="PTHR43396">
    <property type="entry name" value="FLAVOHEMOPROTEIN"/>
    <property type="match status" value="1"/>
</dbReference>
<evidence type="ECO:0000259" key="17">
    <source>
        <dbReference type="PROSITE" id="PS51384"/>
    </source>
</evidence>
<evidence type="ECO:0000313" key="19">
    <source>
        <dbReference type="Proteomes" id="UP001156102"/>
    </source>
</evidence>
<comment type="catalytic activity">
    <reaction evidence="13 15">
        <text>2 nitric oxide + NADH + 2 O2 = 2 nitrate + NAD(+) + H(+)</text>
        <dbReference type="Rhea" id="RHEA:19469"/>
        <dbReference type="ChEBI" id="CHEBI:15378"/>
        <dbReference type="ChEBI" id="CHEBI:15379"/>
        <dbReference type="ChEBI" id="CHEBI:16480"/>
        <dbReference type="ChEBI" id="CHEBI:17632"/>
        <dbReference type="ChEBI" id="CHEBI:57540"/>
        <dbReference type="ChEBI" id="CHEBI:57945"/>
        <dbReference type="EC" id="1.14.12.17"/>
    </reaction>
</comment>
<dbReference type="InterPro" id="IPR001433">
    <property type="entry name" value="OxRdtase_FAD/NAD-bd"/>
</dbReference>
<keyword evidence="19" id="KW-1185">Reference proteome</keyword>
<comment type="caution">
    <text evidence="18">The sequence shown here is derived from an EMBL/GenBank/DDBJ whole genome shotgun (WGS) entry which is preliminary data.</text>
</comment>
<dbReference type="NCBIfam" id="NF009805">
    <property type="entry name" value="PRK13289.1"/>
    <property type="match status" value="1"/>
</dbReference>
<dbReference type="InterPro" id="IPR039261">
    <property type="entry name" value="FNR_nucleotide-bd"/>
</dbReference>
<evidence type="ECO:0000256" key="2">
    <source>
        <dbReference type="ARBA" id="ARBA00008414"/>
    </source>
</evidence>
<dbReference type="GO" id="GO:0046872">
    <property type="term" value="F:metal ion binding"/>
    <property type="evidence" value="ECO:0007669"/>
    <property type="project" value="UniProtKB-KW"/>
</dbReference>
<feature type="domain" description="FAD-binding FR-type" evidence="17">
    <location>
        <begin position="157"/>
        <end position="268"/>
    </location>
</feature>
<evidence type="ECO:0000256" key="14">
    <source>
        <dbReference type="ARBA" id="ARBA00049433"/>
    </source>
</evidence>
<keyword evidence="5 15" id="KW-0561">Oxygen transport</keyword>
<evidence type="ECO:0000256" key="1">
    <source>
        <dbReference type="ARBA" id="ARBA00006401"/>
    </source>
</evidence>
<dbReference type="Pfam" id="PF00042">
    <property type="entry name" value="Globin"/>
    <property type="match status" value="1"/>
</dbReference>
<dbReference type="EMBL" id="JANCLT010000004">
    <property type="protein sequence ID" value="MCP8968688.1"/>
    <property type="molecule type" value="Genomic_DNA"/>
</dbReference>
<evidence type="ECO:0000256" key="7">
    <source>
        <dbReference type="ARBA" id="ARBA00022723"/>
    </source>
</evidence>
<feature type="domain" description="Globin" evidence="16">
    <location>
        <begin position="8"/>
        <end position="143"/>
    </location>
</feature>
<dbReference type="AlphaFoldDB" id="A0AA41X7N4"/>
<dbReference type="GO" id="GO:0009636">
    <property type="term" value="P:response to toxic substance"/>
    <property type="evidence" value="ECO:0007669"/>
    <property type="project" value="UniProtKB-KW"/>
</dbReference>
<keyword evidence="3 15" id="KW-0813">Transport</keyword>
<comment type="caution">
    <text evidence="15">Lacks conserved residue(s) required for the propagation of feature annotation.</text>
</comment>
<dbReference type="Pfam" id="PF00175">
    <property type="entry name" value="NAD_binding_1"/>
    <property type="match status" value="1"/>
</dbReference>
<sequence>MTTAAKPLMSEKTMEIVKATVPLLQERGVEITTYFYQTMFAEHPELLNIFNHANQKRGRQPQALANSVYAAAANIENLGAIIPVVKQIAHKHRSLGIKAEHYPIVGTYLLRAIKEVVGAPQEILDAWGEAYGVIADIFIQVEAGMYKEAEEQAGGWKEFRGFTVTKKVRESDTIASFYLQPADGGALAAFLPGQYVSVKVEIPGETYTHIRQYSLSDASGKDYYRISVKRETAGAETPDGIVSNYLHDHVKEGDVLPISAPAGDFFLHTESAAPVVLLAGGVGFTPLMSMLNTLAEQKRQVTYVQAALNSKVHAMKEHTAALAAANENVQVYTVYAEPTEADRAAGSFEKEGFLDLAWLQSVASQEADFYFCGPVLFMKHVKAMLEEWGVPAERIHFEFFGPAAAI</sequence>
<dbReference type="InterPro" id="IPR017938">
    <property type="entry name" value="Riboflavin_synthase-like_b-brl"/>
</dbReference>
<dbReference type="FunFam" id="3.40.50.80:FF:000010">
    <property type="entry name" value="Flavohemoprotein"/>
    <property type="match status" value="1"/>
</dbReference>
<dbReference type="GO" id="GO:0071949">
    <property type="term" value="F:FAD binding"/>
    <property type="evidence" value="ECO:0007669"/>
    <property type="project" value="InterPro"/>
</dbReference>
<keyword evidence="15" id="KW-0216">Detoxification</keyword>
<dbReference type="InterPro" id="IPR000971">
    <property type="entry name" value="Globin"/>
</dbReference>
<keyword evidence="11 15" id="KW-0408">Iron</keyword>
<name>A0AA41X7N4_9BACI</name>
<keyword evidence="6 15" id="KW-0285">Flavoprotein</keyword>
<comment type="function">
    <text evidence="15">Is involved in NO detoxification in an aerobic process, termed nitric oxide dioxygenase (NOD) reaction that utilizes O(2) and NAD(P)H to convert NO to nitrate, which protects the bacterium from various noxious nitrogen compounds. Therefore, plays a central role in the inducible response to nitrosative stress.</text>
</comment>
<dbReference type="CDD" id="cd06184">
    <property type="entry name" value="flavohem_like_fad_nad_binding"/>
    <property type="match status" value="1"/>
</dbReference>
<dbReference type="GO" id="GO:0005344">
    <property type="term" value="F:oxygen carrier activity"/>
    <property type="evidence" value="ECO:0007669"/>
    <property type="project" value="UniProtKB-UniRule"/>
</dbReference>
<keyword evidence="7 15" id="KW-0479">Metal-binding</keyword>
<feature type="binding site" description="proximal binding residue" evidence="15">
    <location>
        <position position="92"/>
    </location>
    <ligand>
        <name>heme b</name>
        <dbReference type="ChEBI" id="CHEBI:60344"/>
    </ligand>
    <ligandPart>
        <name>Fe</name>
        <dbReference type="ChEBI" id="CHEBI:18248"/>
    </ligandPart>
</feature>
<feature type="binding site" evidence="15">
    <location>
        <position position="195"/>
    </location>
    <ligand>
        <name>FAD</name>
        <dbReference type="ChEBI" id="CHEBI:57692"/>
    </ligand>
</feature>
<proteinExistence type="inferred from homology"/>
<dbReference type="PRINTS" id="PR00371">
    <property type="entry name" value="FPNCR"/>
</dbReference>
<dbReference type="SUPFAM" id="SSF52343">
    <property type="entry name" value="Ferredoxin reductase-like, C-terminal NADP-linked domain"/>
    <property type="match status" value="1"/>
</dbReference>
<evidence type="ECO:0000256" key="15">
    <source>
        <dbReference type="HAMAP-Rule" id="MF_01252"/>
    </source>
</evidence>
<dbReference type="Gene3D" id="3.40.50.80">
    <property type="entry name" value="Nucleotide-binding domain of ferredoxin-NADP reductase (FNR) module"/>
    <property type="match status" value="1"/>
</dbReference>
<keyword evidence="4 15" id="KW-0349">Heme</keyword>
<comment type="domain">
    <text evidence="15">Consists of two distinct domains; an N-terminal heme-containing oxygen-binding domain and a C-terminal reductase domain with binding sites for FAD and NAD(P)H.</text>
</comment>
<comment type="catalytic activity">
    <reaction evidence="14 15">
        <text>2 nitric oxide + NADPH + 2 O2 = 2 nitrate + NADP(+) + H(+)</text>
        <dbReference type="Rhea" id="RHEA:19465"/>
        <dbReference type="ChEBI" id="CHEBI:15378"/>
        <dbReference type="ChEBI" id="CHEBI:15379"/>
        <dbReference type="ChEBI" id="CHEBI:16480"/>
        <dbReference type="ChEBI" id="CHEBI:17632"/>
        <dbReference type="ChEBI" id="CHEBI:57783"/>
        <dbReference type="ChEBI" id="CHEBI:58349"/>
        <dbReference type="EC" id="1.14.12.17"/>
    </reaction>
</comment>
<protein>
    <recommendedName>
        <fullName evidence="15">Flavohemoprotein</fullName>
    </recommendedName>
    <alternativeName>
        <fullName evidence="15">Flavohemoglobin</fullName>
    </alternativeName>
    <alternativeName>
        <fullName evidence="15">Hemoglobin-like protein</fullName>
    </alternativeName>
    <alternativeName>
        <fullName evidence="15">Nitric oxide dioxygenase</fullName>
        <shortName evidence="15">NO oxygenase</shortName>
        <shortName evidence="15">NOD</shortName>
        <ecNumber evidence="15">1.14.12.17</ecNumber>
    </alternativeName>
</protein>
<dbReference type="GO" id="GO:0020037">
    <property type="term" value="F:heme binding"/>
    <property type="evidence" value="ECO:0007669"/>
    <property type="project" value="InterPro"/>
</dbReference>
<dbReference type="FunFam" id="2.40.30.10:FF:000034">
    <property type="entry name" value="Flavohemoprotein"/>
    <property type="match status" value="1"/>
</dbReference>
<dbReference type="GO" id="GO:0008941">
    <property type="term" value="F:nitric oxide dioxygenase NAD(P)H activity"/>
    <property type="evidence" value="ECO:0007669"/>
    <property type="project" value="UniProtKB-UniRule"/>
</dbReference>
<comment type="similarity">
    <text evidence="2 15">Belongs to the globin family. Two-domain flavohemoproteins subfamily.</text>
</comment>
<dbReference type="RefSeq" id="WP_254758609.1">
    <property type="nucleotide sequence ID" value="NZ_JANCLT010000004.1"/>
</dbReference>
<dbReference type="PROSITE" id="PS51384">
    <property type="entry name" value="FAD_FR"/>
    <property type="match status" value="1"/>
</dbReference>
<evidence type="ECO:0000256" key="13">
    <source>
        <dbReference type="ARBA" id="ARBA00048649"/>
    </source>
</evidence>
<dbReference type="SUPFAM" id="SSF46458">
    <property type="entry name" value="Globin-like"/>
    <property type="match status" value="1"/>
</dbReference>
<feature type="active site" description="Charge relay system" evidence="15">
    <location>
        <position position="142"/>
    </location>
</feature>
<evidence type="ECO:0000313" key="18">
    <source>
        <dbReference type="EMBL" id="MCP8968688.1"/>
    </source>
</evidence>
<evidence type="ECO:0000256" key="12">
    <source>
        <dbReference type="ARBA" id="ARBA00023027"/>
    </source>
</evidence>
<comment type="cofactor">
    <cofactor evidence="15">
        <name>heme b</name>
        <dbReference type="ChEBI" id="CHEBI:60344"/>
    </cofactor>
    <text evidence="15">Binds 1 heme b (iron(II)-protoporphyrin IX) group per subunit.</text>
</comment>
<dbReference type="SUPFAM" id="SSF63380">
    <property type="entry name" value="Riboflavin synthase domain-like"/>
    <property type="match status" value="1"/>
</dbReference>
<feature type="site" description="Influences the redox potential of the prosthetic heme and FAD groups" evidence="15">
    <location>
        <position position="398"/>
    </location>
</feature>
<organism evidence="18 19">
    <name type="scientific">Ectobacillus ponti</name>
    <dbReference type="NCBI Taxonomy" id="2961894"/>
    <lineage>
        <taxon>Bacteria</taxon>
        <taxon>Bacillati</taxon>
        <taxon>Bacillota</taxon>
        <taxon>Bacilli</taxon>
        <taxon>Bacillales</taxon>
        <taxon>Bacillaceae</taxon>
        <taxon>Ectobacillus</taxon>
    </lineage>
</organism>
<dbReference type="GO" id="GO:0071500">
    <property type="term" value="P:cellular response to nitrosative stress"/>
    <property type="evidence" value="ECO:0007669"/>
    <property type="project" value="TreeGrafter"/>
</dbReference>
<evidence type="ECO:0000256" key="10">
    <source>
        <dbReference type="ARBA" id="ARBA00023002"/>
    </source>
</evidence>
<evidence type="ECO:0000256" key="8">
    <source>
        <dbReference type="ARBA" id="ARBA00022827"/>
    </source>
</evidence>
<dbReference type="InterPro" id="IPR001709">
    <property type="entry name" value="Flavoprot_Pyr_Nucl_cyt_Rdtase"/>
</dbReference>
<keyword evidence="9 15" id="KW-0521">NADP</keyword>